<dbReference type="InterPro" id="IPR000182">
    <property type="entry name" value="GNAT_dom"/>
</dbReference>
<comment type="caution">
    <text evidence="2">The sequence shown here is derived from an EMBL/GenBank/DDBJ whole genome shotgun (WGS) entry which is preliminary data.</text>
</comment>
<keyword evidence="3" id="KW-1185">Reference proteome</keyword>
<accession>A0A9W4W0D9</accession>
<dbReference type="SUPFAM" id="SSF55729">
    <property type="entry name" value="Acyl-CoA N-acyltransferases (Nat)"/>
    <property type="match status" value="1"/>
</dbReference>
<dbReference type="Gene3D" id="3.40.630.30">
    <property type="match status" value="1"/>
</dbReference>
<reference evidence="2" key="1">
    <citation type="submission" date="2022-07" db="EMBL/GenBank/DDBJ databases">
        <authorList>
            <person name="Criscuolo A."/>
        </authorList>
    </citation>
    <scope>NUCLEOTIDE SEQUENCE</scope>
    <source>
        <strain evidence="2">CIP103197</strain>
    </source>
</reference>
<evidence type="ECO:0000313" key="2">
    <source>
        <dbReference type="EMBL" id="CAH9060034.1"/>
    </source>
</evidence>
<dbReference type="EMBL" id="CAMAPB010000030">
    <property type="protein sequence ID" value="CAH9060034.1"/>
    <property type="molecule type" value="Genomic_DNA"/>
</dbReference>
<dbReference type="PANTHER" id="PTHR42791:SF1">
    <property type="entry name" value="N-ACETYLTRANSFERASE DOMAIN-CONTAINING PROTEIN"/>
    <property type="match status" value="1"/>
</dbReference>
<evidence type="ECO:0000313" key="3">
    <source>
        <dbReference type="Proteomes" id="UP001152447"/>
    </source>
</evidence>
<dbReference type="InterPro" id="IPR052523">
    <property type="entry name" value="Trichothecene_AcTrans"/>
</dbReference>
<name>A0A9W4W0D9_PSEHA</name>
<dbReference type="PANTHER" id="PTHR42791">
    <property type="entry name" value="GNAT FAMILY ACETYLTRANSFERASE"/>
    <property type="match status" value="1"/>
</dbReference>
<dbReference type="Proteomes" id="UP001152447">
    <property type="component" value="Unassembled WGS sequence"/>
</dbReference>
<organism evidence="2 3">
    <name type="scientific">Pseudoalteromonas haloplanktis</name>
    <name type="common">Alteromonas haloplanktis</name>
    <dbReference type="NCBI Taxonomy" id="228"/>
    <lineage>
        <taxon>Bacteria</taxon>
        <taxon>Pseudomonadati</taxon>
        <taxon>Pseudomonadota</taxon>
        <taxon>Gammaproteobacteria</taxon>
        <taxon>Alteromonadales</taxon>
        <taxon>Pseudoalteromonadaceae</taxon>
        <taxon>Pseudoalteromonas</taxon>
    </lineage>
</organism>
<dbReference type="RefSeq" id="WP_076922177.1">
    <property type="nucleotide sequence ID" value="NZ_CAMAPB010000030.1"/>
</dbReference>
<dbReference type="Pfam" id="PF13508">
    <property type="entry name" value="Acetyltransf_7"/>
    <property type="match status" value="1"/>
</dbReference>
<dbReference type="CDD" id="cd04301">
    <property type="entry name" value="NAT_SF"/>
    <property type="match status" value="1"/>
</dbReference>
<gene>
    <name evidence="2" type="ORF">PSEHALCIP103_02191</name>
</gene>
<dbReference type="AlphaFoldDB" id="A0A9W4W0D9"/>
<dbReference type="GO" id="GO:0016747">
    <property type="term" value="F:acyltransferase activity, transferring groups other than amino-acyl groups"/>
    <property type="evidence" value="ECO:0007669"/>
    <property type="project" value="InterPro"/>
</dbReference>
<dbReference type="InterPro" id="IPR016181">
    <property type="entry name" value="Acyl_CoA_acyltransferase"/>
</dbReference>
<sequence>MTATAESTDTFSVQHIAPEDISTAASLIYQAYQNDPILQTLLGYNEKSPLDYEKKLRALIREELSSFWQEKQPLIGLYRNDKLKAVACVFESSSQLQAERYWHWRLKLMLSAGYLQTNQLIEKEKTIRDALKPQGNYYFLAFIAVDPHFHGQGFGRQLLKGLDGLLHNNPESSGIAVFVTRDEHTQFFKSQGFEHFKQLTFNRVKGELLFKTALSVQG</sequence>
<feature type="domain" description="N-acetyltransferase" evidence="1">
    <location>
        <begin position="133"/>
        <end position="194"/>
    </location>
</feature>
<protein>
    <recommendedName>
        <fullName evidence="1">N-acetyltransferase domain-containing protein</fullName>
    </recommendedName>
</protein>
<evidence type="ECO:0000259" key="1">
    <source>
        <dbReference type="Pfam" id="PF13508"/>
    </source>
</evidence>
<proteinExistence type="predicted"/>